<proteinExistence type="predicted"/>
<accession>X1GZL1</accession>
<dbReference type="AlphaFoldDB" id="X1GZL1"/>
<reference evidence="1" key="1">
    <citation type="journal article" date="2014" name="Front. Microbiol.">
        <title>High frequency of phylogenetically diverse reductive dehalogenase-homologous genes in deep subseafloor sedimentary metagenomes.</title>
        <authorList>
            <person name="Kawai M."/>
            <person name="Futagami T."/>
            <person name="Toyoda A."/>
            <person name="Takaki Y."/>
            <person name="Nishi S."/>
            <person name="Hori S."/>
            <person name="Arai W."/>
            <person name="Tsubouchi T."/>
            <person name="Morono Y."/>
            <person name="Uchiyama I."/>
            <person name="Ito T."/>
            <person name="Fujiyama A."/>
            <person name="Inagaki F."/>
            <person name="Takami H."/>
        </authorList>
    </citation>
    <scope>NUCLEOTIDE SEQUENCE</scope>
    <source>
        <strain evidence="1">Expedition CK06-06</strain>
    </source>
</reference>
<sequence length="31" mass="3440">LSKFQSNALGYFKLAKQAKTGKDFGFYQPGV</sequence>
<protein>
    <submittedName>
        <fullName evidence="1">Uncharacterized protein</fullName>
    </submittedName>
</protein>
<gene>
    <name evidence="1" type="ORF">S03H2_12557</name>
</gene>
<name>X1GZL1_9ZZZZ</name>
<organism evidence="1">
    <name type="scientific">marine sediment metagenome</name>
    <dbReference type="NCBI Taxonomy" id="412755"/>
    <lineage>
        <taxon>unclassified sequences</taxon>
        <taxon>metagenomes</taxon>
        <taxon>ecological metagenomes</taxon>
    </lineage>
</organism>
<comment type="caution">
    <text evidence="1">The sequence shown here is derived from an EMBL/GenBank/DDBJ whole genome shotgun (WGS) entry which is preliminary data.</text>
</comment>
<dbReference type="EMBL" id="BARU01006385">
    <property type="protein sequence ID" value="GAH47034.1"/>
    <property type="molecule type" value="Genomic_DNA"/>
</dbReference>
<feature type="non-terminal residue" evidence="1">
    <location>
        <position position="1"/>
    </location>
</feature>
<evidence type="ECO:0000313" key="1">
    <source>
        <dbReference type="EMBL" id="GAH47034.1"/>
    </source>
</evidence>